<feature type="domain" description="NACHT-NTPase and P-loop NTPases N-terminal" evidence="2">
    <location>
        <begin position="12"/>
        <end position="129"/>
    </location>
</feature>
<dbReference type="AlphaFoldDB" id="A0AAN6PTH6"/>
<evidence type="ECO:0000256" key="1">
    <source>
        <dbReference type="SAM" id="MobiDB-lite"/>
    </source>
</evidence>
<proteinExistence type="predicted"/>
<dbReference type="Pfam" id="PF17107">
    <property type="entry name" value="SesA"/>
    <property type="match status" value="1"/>
</dbReference>
<feature type="region of interest" description="Disordered" evidence="1">
    <location>
        <begin position="157"/>
        <end position="223"/>
    </location>
</feature>
<sequence>MSGTGTEIPRQITRLIEVTEQTVEVYDAIKDIRGLPEAFQEVRKWLPLVEQTLREAKLPAKKVKSTDDANMLETRLDNCETKADNLLEIFQKIARKSTEEFDPFVYRSIAVKLGKHRAETLMGGILEDLLAFVTHQMFQEAMQNRVGPLDKARQELANVSPSLSESDLDEQPGTAIQNGDGNRQFNNFGPGTQKNVDGNYFEAKGDQHLGTVPSKKSRGRKDT</sequence>
<organism evidence="3 4">
    <name type="scientific">Parathielavia hyrcaniae</name>
    <dbReference type="NCBI Taxonomy" id="113614"/>
    <lineage>
        <taxon>Eukaryota</taxon>
        <taxon>Fungi</taxon>
        <taxon>Dikarya</taxon>
        <taxon>Ascomycota</taxon>
        <taxon>Pezizomycotina</taxon>
        <taxon>Sordariomycetes</taxon>
        <taxon>Sordariomycetidae</taxon>
        <taxon>Sordariales</taxon>
        <taxon>Chaetomiaceae</taxon>
        <taxon>Parathielavia</taxon>
    </lineage>
</organism>
<reference evidence="3" key="1">
    <citation type="journal article" date="2023" name="Mol. Phylogenet. Evol.">
        <title>Genome-scale phylogeny and comparative genomics of the fungal order Sordariales.</title>
        <authorList>
            <person name="Hensen N."/>
            <person name="Bonometti L."/>
            <person name="Westerberg I."/>
            <person name="Brannstrom I.O."/>
            <person name="Guillou S."/>
            <person name="Cros-Aarteil S."/>
            <person name="Calhoun S."/>
            <person name="Haridas S."/>
            <person name="Kuo A."/>
            <person name="Mondo S."/>
            <person name="Pangilinan J."/>
            <person name="Riley R."/>
            <person name="LaButti K."/>
            <person name="Andreopoulos B."/>
            <person name="Lipzen A."/>
            <person name="Chen C."/>
            <person name="Yan M."/>
            <person name="Daum C."/>
            <person name="Ng V."/>
            <person name="Clum A."/>
            <person name="Steindorff A."/>
            <person name="Ohm R.A."/>
            <person name="Martin F."/>
            <person name="Silar P."/>
            <person name="Natvig D.O."/>
            <person name="Lalanne C."/>
            <person name="Gautier V."/>
            <person name="Ament-Velasquez S.L."/>
            <person name="Kruys A."/>
            <person name="Hutchinson M.I."/>
            <person name="Powell A.J."/>
            <person name="Barry K."/>
            <person name="Miller A.N."/>
            <person name="Grigoriev I.V."/>
            <person name="Debuchy R."/>
            <person name="Gladieux P."/>
            <person name="Hiltunen Thoren M."/>
            <person name="Johannesson H."/>
        </authorList>
    </citation>
    <scope>NUCLEOTIDE SEQUENCE</scope>
    <source>
        <strain evidence="3">CBS 757.83</strain>
    </source>
</reference>
<dbReference type="EMBL" id="MU863674">
    <property type="protein sequence ID" value="KAK4097473.1"/>
    <property type="molecule type" value="Genomic_DNA"/>
</dbReference>
<protein>
    <recommendedName>
        <fullName evidence="2">NACHT-NTPase and P-loop NTPases N-terminal domain-containing protein</fullName>
    </recommendedName>
</protein>
<accession>A0AAN6PTH6</accession>
<comment type="caution">
    <text evidence="3">The sequence shown here is derived from an EMBL/GenBank/DDBJ whole genome shotgun (WGS) entry which is preliminary data.</text>
</comment>
<evidence type="ECO:0000313" key="4">
    <source>
        <dbReference type="Proteomes" id="UP001305647"/>
    </source>
</evidence>
<dbReference type="InterPro" id="IPR031352">
    <property type="entry name" value="SesA"/>
</dbReference>
<evidence type="ECO:0000313" key="3">
    <source>
        <dbReference type="EMBL" id="KAK4097473.1"/>
    </source>
</evidence>
<gene>
    <name evidence="3" type="ORF">N658DRAFT_500366</name>
</gene>
<reference evidence="3" key="2">
    <citation type="submission" date="2023-05" db="EMBL/GenBank/DDBJ databases">
        <authorList>
            <consortium name="Lawrence Berkeley National Laboratory"/>
            <person name="Steindorff A."/>
            <person name="Hensen N."/>
            <person name="Bonometti L."/>
            <person name="Westerberg I."/>
            <person name="Brannstrom I.O."/>
            <person name="Guillou S."/>
            <person name="Cros-Aarteil S."/>
            <person name="Calhoun S."/>
            <person name="Haridas S."/>
            <person name="Kuo A."/>
            <person name="Mondo S."/>
            <person name="Pangilinan J."/>
            <person name="Riley R."/>
            <person name="Labutti K."/>
            <person name="Andreopoulos B."/>
            <person name="Lipzen A."/>
            <person name="Chen C."/>
            <person name="Yanf M."/>
            <person name="Daum C."/>
            <person name="Ng V."/>
            <person name="Clum A."/>
            <person name="Ohm R."/>
            <person name="Martin F."/>
            <person name="Silar P."/>
            <person name="Natvig D."/>
            <person name="Lalanne C."/>
            <person name="Gautier V."/>
            <person name="Ament-Velasquez S.L."/>
            <person name="Kruys A."/>
            <person name="Hutchinson M.I."/>
            <person name="Powell A.J."/>
            <person name="Barry K."/>
            <person name="Miller A.N."/>
            <person name="Grigoriev I.V."/>
            <person name="Debuchy R."/>
            <person name="Gladieux P."/>
            <person name="Thoren M.H."/>
            <person name="Johannesson H."/>
        </authorList>
    </citation>
    <scope>NUCLEOTIDE SEQUENCE</scope>
    <source>
        <strain evidence="3">CBS 757.83</strain>
    </source>
</reference>
<dbReference type="Proteomes" id="UP001305647">
    <property type="component" value="Unassembled WGS sequence"/>
</dbReference>
<keyword evidence="4" id="KW-1185">Reference proteome</keyword>
<evidence type="ECO:0000259" key="2">
    <source>
        <dbReference type="Pfam" id="PF17107"/>
    </source>
</evidence>
<feature type="compositionally biased region" description="Polar residues" evidence="1">
    <location>
        <begin position="174"/>
        <end position="196"/>
    </location>
</feature>
<name>A0AAN6PTH6_9PEZI</name>